<accession>A0A2T2N7Z7</accession>
<dbReference type="Proteomes" id="UP000240883">
    <property type="component" value="Unassembled WGS sequence"/>
</dbReference>
<gene>
    <name evidence="2" type="ORF">BS50DRAFT_153800</name>
</gene>
<evidence type="ECO:0000256" key="1">
    <source>
        <dbReference type="SAM" id="Phobius"/>
    </source>
</evidence>
<keyword evidence="1" id="KW-0812">Transmembrane</keyword>
<evidence type="ECO:0000313" key="2">
    <source>
        <dbReference type="EMBL" id="PSN61554.1"/>
    </source>
</evidence>
<evidence type="ECO:0000313" key="3">
    <source>
        <dbReference type="Proteomes" id="UP000240883"/>
    </source>
</evidence>
<keyword evidence="1" id="KW-1133">Transmembrane helix</keyword>
<dbReference type="Gene3D" id="1.20.58.340">
    <property type="entry name" value="Magnesium transport protein CorA, transmembrane region"/>
    <property type="match status" value="1"/>
</dbReference>
<keyword evidence="1" id="KW-0472">Membrane</keyword>
<dbReference type="OrthoDB" id="5361176at2759"/>
<reference evidence="2 3" key="1">
    <citation type="journal article" date="2018" name="Front. Microbiol.">
        <title>Genome-Wide Analysis of Corynespora cassiicola Leaf Fall Disease Putative Effectors.</title>
        <authorList>
            <person name="Lopez D."/>
            <person name="Ribeiro S."/>
            <person name="Label P."/>
            <person name="Fumanal B."/>
            <person name="Venisse J.S."/>
            <person name="Kohler A."/>
            <person name="de Oliveira R.R."/>
            <person name="Labutti K."/>
            <person name="Lipzen A."/>
            <person name="Lail K."/>
            <person name="Bauer D."/>
            <person name="Ohm R.A."/>
            <person name="Barry K.W."/>
            <person name="Spatafora J."/>
            <person name="Grigoriev I.V."/>
            <person name="Martin F.M."/>
            <person name="Pujade-Renaud V."/>
        </authorList>
    </citation>
    <scope>NUCLEOTIDE SEQUENCE [LARGE SCALE GENOMIC DNA]</scope>
    <source>
        <strain evidence="2 3">Philippines</strain>
    </source>
</reference>
<dbReference type="EMBL" id="KZ678144">
    <property type="protein sequence ID" value="PSN61554.1"/>
    <property type="molecule type" value="Genomic_DNA"/>
</dbReference>
<proteinExistence type="predicted"/>
<feature type="transmembrane region" description="Helical" evidence="1">
    <location>
        <begin position="29"/>
        <end position="51"/>
    </location>
</feature>
<protein>
    <submittedName>
        <fullName evidence="2">Uncharacterized protein</fullName>
    </submittedName>
</protein>
<dbReference type="AlphaFoldDB" id="A0A2T2N7Z7"/>
<sequence>MKDFRESLSSRLESVRNDISFRGSENINLFTYVTVVFLPLGLATGVFSMSGSPDHSTLMSMIELALLSLALTFYALVNATTGKSVMRPVIHAFRSIEQFVCITSSSDRNTYFSDRHTHDPDYVLVPKSGRVYLFSMSKYPCTAAWSFINREYVEKS</sequence>
<dbReference type="STRING" id="1448308.A0A2T2N7Z7"/>
<organism evidence="2 3">
    <name type="scientific">Corynespora cassiicola Philippines</name>
    <dbReference type="NCBI Taxonomy" id="1448308"/>
    <lineage>
        <taxon>Eukaryota</taxon>
        <taxon>Fungi</taxon>
        <taxon>Dikarya</taxon>
        <taxon>Ascomycota</taxon>
        <taxon>Pezizomycotina</taxon>
        <taxon>Dothideomycetes</taxon>
        <taxon>Pleosporomycetidae</taxon>
        <taxon>Pleosporales</taxon>
        <taxon>Corynesporascaceae</taxon>
        <taxon>Corynespora</taxon>
    </lineage>
</organism>
<name>A0A2T2N7Z7_CORCC</name>
<keyword evidence="3" id="KW-1185">Reference proteome</keyword>
<feature type="transmembrane region" description="Helical" evidence="1">
    <location>
        <begin position="57"/>
        <end position="77"/>
    </location>
</feature>